<dbReference type="EMBL" id="BSUW01000001">
    <property type="protein sequence ID" value="GMA71672.1"/>
    <property type="molecule type" value="Genomic_DNA"/>
</dbReference>
<evidence type="ECO:0000256" key="11">
    <source>
        <dbReference type="RuleBase" id="RU004181"/>
    </source>
</evidence>
<proteinExistence type="inferred from homology"/>
<keyword evidence="5 9" id="KW-0064">Aspartyl protease</keyword>
<comment type="subcellular location">
    <subcellularLocation>
        <location evidence="9">Cell membrane</location>
        <topology evidence="9">Multi-pass membrane protein</topology>
    </subcellularLocation>
</comment>
<evidence type="ECO:0000313" key="13">
    <source>
        <dbReference type="Proteomes" id="UP001157039"/>
    </source>
</evidence>
<dbReference type="Proteomes" id="UP001157039">
    <property type="component" value="Unassembled WGS sequence"/>
</dbReference>
<dbReference type="PANTHER" id="PTHR33695:SF1">
    <property type="entry name" value="LIPOPROTEIN SIGNAL PEPTIDASE"/>
    <property type="match status" value="1"/>
</dbReference>
<dbReference type="PROSITE" id="PS00855">
    <property type="entry name" value="SPASE_II"/>
    <property type="match status" value="1"/>
</dbReference>
<evidence type="ECO:0000256" key="10">
    <source>
        <dbReference type="RuleBase" id="RU000594"/>
    </source>
</evidence>
<evidence type="ECO:0000313" key="12">
    <source>
        <dbReference type="EMBL" id="GMA71672.1"/>
    </source>
</evidence>
<evidence type="ECO:0000256" key="9">
    <source>
        <dbReference type="HAMAP-Rule" id="MF_00161"/>
    </source>
</evidence>
<comment type="pathway">
    <text evidence="9">Protein modification; lipoprotein biosynthesis (signal peptide cleavage).</text>
</comment>
<dbReference type="Pfam" id="PF01252">
    <property type="entry name" value="Peptidase_A8"/>
    <property type="match status" value="1"/>
</dbReference>
<organism evidence="12 13">
    <name type="scientific">Tetragenococcus osmophilus</name>
    <dbReference type="NCBI Taxonomy" id="526944"/>
    <lineage>
        <taxon>Bacteria</taxon>
        <taxon>Bacillati</taxon>
        <taxon>Bacillota</taxon>
        <taxon>Bacilli</taxon>
        <taxon>Lactobacillales</taxon>
        <taxon>Enterococcaceae</taxon>
        <taxon>Tetragenococcus</taxon>
    </lineage>
</organism>
<protein>
    <recommendedName>
        <fullName evidence="9">Lipoprotein signal peptidase</fullName>
        <ecNumber evidence="9">3.4.23.36</ecNumber>
    </recommendedName>
    <alternativeName>
        <fullName evidence="9">Prolipoprotein signal peptidase</fullName>
    </alternativeName>
    <alternativeName>
        <fullName evidence="9">Signal peptidase II</fullName>
        <shortName evidence="9">SPase II</shortName>
    </alternativeName>
</protein>
<comment type="caution">
    <text evidence="9">Lacks conserved residue(s) required for the propagation of feature annotation.</text>
</comment>
<reference evidence="12 13" key="1">
    <citation type="journal article" date="2014" name="Int. J. Syst. Evol. Microbiol.">
        <title>Complete genome sequence of Corynebacterium casei LMG S-19264T (=DSM 44701T), isolated from a smear-ripened cheese.</title>
        <authorList>
            <consortium name="US DOE Joint Genome Institute (JGI-PGF)"/>
            <person name="Walter F."/>
            <person name="Albersmeier A."/>
            <person name="Kalinowski J."/>
            <person name="Ruckert C."/>
        </authorList>
    </citation>
    <scope>NUCLEOTIDE SEQUENCE [LARGE SCALE GENOMIC DNA]</scope>
    <source>
        <strain evidence="12 13">NBRC 114545</strain>
    </source>
</reference>
<keyword evidence="2 9" id="KW-1003">Cell membrane</keyword>
<accession>A0AA37XJ85</accession>
<keyword evidence="8 9" id="KW-0472">Membrane</keyword>
<evidence type="ECO:0000256" key="2">
    <source>
        <dbReference type="ARBA" id="ARBA00022475"/>
    </source>
</evidence>
<dbReference type="AlphaFoldDB" id="A0AA37XJ85"/>
<dbReference type="EC" id="3.4.23.36" evidence="9"/>
<feature type="transmembrane region" description="Helical" evidence="9">
    <location>
        <begin position="131"/>
        <end position="153"/>
    </location>
</feature>
<dbReference type="InterPro" id="IPR001872">
    <property type="entry name" value="Peptidase_A8"/>
</dbReference>
<sequence length="172" mass="19705">MIKKWGEKLLAIIFLLSALVIGVDQWVKFWIVTNFEIGETQPLLNHLFSLTYVQNQGAAWNILEGQMTFLTLITVIAITVVTYLMFRYRKESKFLTIGLALVLAGAVGNFIDRIRLGYVVDMIQADFIQFPIFNIADSSLVIGVILIFIYTIFEDRLKGRRHDRETGNDNNK</sequence>
<comment type="function">
    <text evidence="9 10">This protein specifically catalyzes the removal of signal peptides from prolipoproteins.</text>
</comment>
<evidence type="ECO:0000256" key="8">
    <source>
        <dbReference type="ARBA" id="ARBA00023136"/>
    </source>
</evidence>
<gene>
    <name evidence="9 12" type="primary">lspA</name>
    <name evidence="12" type="ORF">GCM10025885_07210</name>
</gene>
<name>A0AA37XJ85_9ENTE</name>
<dbReference type="HAMAP" id="MF_00161">
    <property type="entry name" value="LspA"/>
    <property type="match status" value="1"/>
</dbReference>
<dbReference type="PANTHER" id="PTHR33695">
    <property type="entry name" value="LIPOPROTEIN SIGNAL PEPTIDASE"/>
    <property type="match status" value="1"/>
</dbReference>
<feature type="active site" evidence="9">
    <location>
        <position position="137"/>
    </location>
</feature>
<feature type="active site" evidence="9">
    <location>
        <position position="121"/>
    </location>
</feature>
<feature type="transmembrane region" description="Helical" evidence="9">
    <location>
        <begin position="93"/>
        <end position="111"/>
    </location>
</feature>
<keyword evidence="3 9" id="KW-0645">Protease</keyword>
<dbReference type="NCBIfam" id="TIGR00077">
    <property type="entry name" value="lspA"/>
    <property type="match status" value="1"/>
</dbReference>
<comment type="similarity">
    <text evidence="1 9 11">Belongs to the peptidase A8 family.</text>
</comment>
<dbReference type="PRINTS" id="PR00781">
    <property type="entry name" value="LIPOSIGPTASE"/>
</dbReference>
<dbReference type="GO" id="GO:0005886">
    <property type="term" value="C:plasma membrane"/>
    <property type="evidence" value="ECO:0007669"/>
    <property type="project" value="UniProtKB-SubCell"/>
</dbReference>
<evidence type="ECO:0000256" key="6">
    <source>
        <dbReference type="ARBA" id="ARBA00022801"/>
    </source>
</evidence>
<keyword evidence="4 9" id="KW-0812">Transmembrane</keyword>
<keyword evidence="6 9" id="KW-0378">Hydrolase</keyword>
<keyword evidence="12" id="KW-0449">Lipoprotein</keyword>
<comment type="catalytic activity">
    <reaction evidence="9 10">
        <text>Release of signal peptides from bacterial membrane prolipoproteins. Hydrolyzes -Xaa-Yaa-Zaa-|-(S,diacylglyceryl)Cys-, in which Xaa is hydrophobic (preferably Leu), and Yaa (Ala or Ser) and Zaa (Gly or Ala) have small, neutral side chains.</text>
        <dbReference type="EC" id="3.4.23.36"/>
    </reaction>
</comment>
<evidence type="ECO:0000256" key="7">
    <source>
        <dbReference type="ARBA" id="ARBA00022989"/>
    </source>
</evidence>
<evidence type="ECO:0000256" key="1">
    <source>
        <dbReference type="ARBA" id="ARBA00006139"/>
    </source>
</evidence>
<comment type="caution">
    <text evidence="12">The sequence shown here is derived from an EMBL/GenBank/DDBJ whole genome shotgun (WGS) entry which is preliminary data.</text>
</comment>
<evidence type="ECO:0000256" key="5">
    <source>
        <dbReference type="ARBA" id="ARBA00022750"/>
    </source>
</evidence>
<keyword evidence="7 9" id="KW-1133">Transmembrane helix</keyword>
<evidence type="ECO:0000256" key="3">
    <source>
        <dbReference type="ARBA" id="ARBA00022670"/>
    </source>
</evidence>
<dbReference type="GO" id="GO:0004190">
    <property type="term" value="F:aspartic-type endopeptidase activity"/>
    <property type="evidence" value="ECO:0007669"/>
    <property type="project" value="UniProtKB-UniRule"/>
</dbReference>
<dbReference type="GO" id="GO:0006508">
    <property type="term" value="P:proteolysis"/>
    <property type="evidence" value="ECO:0007669"/>
    <property type="project" value="UniProtKB-KW"/>
</dbReference>
<feature type="transmembrane region" description="Helical" evidence="9">
    <location>
        <begin position="67"/>
        <end position="86"/>
    </location>
</feature>
<evidence type="ECO:0000256" key="4">
    <source>
        <dbReference type="ARBA" id="ARBA00022692"/>
    </source>
</evidence>